<comment type="catalytic activity">
    <reaction evidence="6">
        <text>GTP + H2O = GDP + phosphate + H(+)</text>
        <dbReference type="Rhea" id="RHEA:19669"/>
        <dbReference type="ChEBI" id="CHEBI:15377"/>
        <dbReference type="ChEBI" id="CHEBI:15378"/>
        <dbReference type="ChEBI" id="CHEBI:37565"/>
        <dbReference type="ChEBI" id="CHEBI:43474"/>
        <dbReference type="ChEBI" id="CHEBI:58189"/>
    </reaction>
    <physiologicalReaction direction="left-to-right" evidence="6">
        <dbReference type="Rhea" id="RHEA:19670"/>
    </physiologicalReaction>
</comment>
<evidence type="ECO:0000256" key="6">
    <source>
        <dbReference type="ARBA" id="ARBA00049117"/>
    </source>
</evidence>
<organism evidence="9 10">
    <name type="scientific">Sphingobacterium yanglingense</name>
    <dbReference type="NCBI Taxonomy" id="1437280"/>
    <lineage>
        <taxon>Bacteria</taxon>
        <taxon>Pseudomonadati</taxon>
        <taxon>Bacteroidota</taxon>
        <taxon>Sphingobacteriia</taxon>
        <taxon>Sphingobacteriales</taxon>
        <taxon>Sphingobacteriaceae</taxon>
        <taxon>Sphingobacterium</taxon>
    </lineage>
</organism>
<dbReference type="InterPro" id="IPR036627">
    <property type="entry name" value="CobW-likC_sf"/>
</dbReference>
<dbReference type="InterPro" id="IPR003495">
    <property type="entry name" value="CobW/HypB/UreG_nucleotide-bd"/>
</dbReference>
<comment type="function">
    <text evidence="5">Zinc chaperone that directly transfers zinc cofactor to target proteins, thereby activating them. Zinc is transferred from the CXCC motif in the GTPase domain to the zinc binding site in target proteins in a process requiring GTP hydrolysis.</text>
</comment>
<dbReference type="SUPFAM" id="SSF90002">
    <property type="entry name" value="Hypothetical protein YjiA, C-terminal domain"/>
    <property type="match status" value="1"/>
</dbReference>
<evidence type="ECO:0000256" key="1">
    <source>
        <dbReference type="ARBA" id="ARBA00022741"/>
    </source>
</evidence>
<dbReference type="PANTHER" id="PTHR13748:SF62">
    <property type="entry name" value="COBW DOMAIN-CONTAINING PROTEIN"/>
    <property type="match status" value="1"/>
</dbReference>
<dbReference type="PANTHER" id="PTHR13748">
    <property type="entry name" value="COBW-RELATED"/>
    <property type="match status" value="1"/>
</dbReference>
<dbReference type="InterPro" id="IPR051316">
    <property type="entry name" value="Zinc-reg_GTPase_activator"/>
</dbReference>
<dbReference type="AlphaFoldDB" id="A0A4R6WHY9"/>
<dbReference type="EMBL" id="SNYV01000013">
    <property type="protein sequence ID" value="TDQ78136.1"/>
    <property type="molecule type" value="Genomic_DNA"/>
</dbReference>
<feature type="domain" description="CobW C-terminal" evidence="8">
    <location>
        <begin position="240"/>
        <end position="329"/>
    </location>
</feature>
<protein>
    <submittedName>
        <fullName evidence="9">G3E family GTPase</fullName>
    </submittedName>
</protein>
<evidence type="ECO:0000313" key="9">
    <source>
        <dbReference type="EMBL" id="TDQ78136.1"/>
    </source>
</evidence>
<feature type="domain" description="CobW/HypB/UreG nucleotide-binding" evidence="7">
    <location>
        <begin position="8"/>
        <end position="183"/>
    </location>
</feature>
<dbReference type="Proteomes" id="UP000295292">
    <property type="component" value="Unassembled WGS sequence"/>
</dbReference>
<sequence length="338" mass="38539">MQEQAIRPVTVLIGFLGAGKTTYLNALRVANPDKRYAIIENEIGQVNVDGQILHQDQDLLIELQDGCLCCTLNSDLYAALDQLNQRASDFDELVVECTGLALPATIIEPFTVHPVFKRIFPLKRTVCLVDAELIEDQLQERDEVLRQITAADVILINKTEYVHPDYVLSLKKNLAKLNPLASVFLERAKGVFPFDEIEKVRYIAQKSFFFLVNRATGQAESVPLISDTVGKVHKDITVKTYVFDQEFNFIHLYFFLSRLVASHQDKIYRMKGIAFKSEERRKIFVQSVGSRIDVDYGGVWEENETRQNTFVFIGKDIDGLRVDEYLNELLIISIDKVS</sequence>
<dbReference type="GO" id="GO:0016787">
    <property type="term" value="F:hydrolase activity"/>
    <property type="evidence" value="ECO:0007669"/>
    <property type="project" value="UniProtKB-KW"/>
</dbReference>
<dbReference type="InterPro" id="IPR027417">
    <property type="entry name" value="P-loop_NTPase"/>
</dbReference>
<proteinExistence type="inferred from homology"/>
<keyword evidence="3" id="KW-0143">Chaperone</keyword>
<dbReference type="CDD" id="cd03112">
    <property type="entry name" value="CobW-like"/>
    <property type="match status" value="1"/>
</dbReference>
<evidence type="ECO:0000256" key="4">
    <source>
        <dbReference type="ARBA" id="ARBA00034320"/>
    </source>
</evidence>
<evidence type="ECO:0000256" key="5">
    <source>
        <dbReference type="ARBA" id="ARBA00045658"/>
    </source>
</evidence>
<dbReference type="RefSeq" id="WP_133584388.1">
    <property type="nucleotide sequence ID" value="NZ_SNYV01000013.1"/>
</dbReference>
<dbReference type="Gene3D" id="3.40.50.300">
    <property type="entry name" value="P-loop containing nucleotide triphosphate hydrolases"/>
    <property type="match status" value="1"/>
</dbReference>
<keyword evidence="1" id="KW-0547">Nucleotide-binding</keyword>
<keyword evidence="2" id="KW-0378">Hydrolase</keyword>
<dbReference type="Gene3D" id="3.30.1220.10">
    <property type="entry name" value="CobW-like, C-terminal domain"/>
    <property type="match status" value="1"/>
</dbReference>
<dbReference type="Pfam" id="PF07683">
    <property type="entry name" value="CobW_C"/>
    <property type="match status" value="1"/>
</dbReference>
<evidence type="ECO:0000313" key="10">
    <source>
        <dbReference type="Proteomes" id="UP000295292"/>
    </source>
</evidence>
<dbReference type="OrthoDB" id="9808822at2"/>
<evidence type="ECO:0000259" key="7">
    <source>
        <dbReference type="Pfam" id="PF02492"/>
    </source>
</evidence>
<name>A0A4R6WHY9_9SPHI</name>
<keyword evidence="10" id="KW-1185">Reference proteome</keyword>
<evidence type="ECO:0000259" key="8">
    <source>
        <dbReference type="Pfam" id="PF07683"/>
    </source>
</evidence>
<dbReference type="SUPFAM" id="SSF52540">
    <property type="entry name" value="P-loop containing nucleoside triphosphate hydrolases"/>
    <property type="match status" value="1"/>
</dbReference>
<comment type="caution">
    <text evidence="9">The sequence shown here is derived from an EMBL/GenBank/DDBJ whole genome shotgun (WGS) entry which is preliminary data.</text>
</comment>
<evidence type="ECO:0000256" key="2">
    <source>
        <dbReference type="ARBA" id="ARBA00022801"/>
    </source>
</evidence>
<comment type="similarity">
    <text evidence="4">Belongs to the SIMIBI class G3E GTPase family. ZNG1 subfamily.</text>
</comment>
<accession>A0A4R6WHY9</accession>
<dbReference type="InterPro" id="IPR011629">
    <property type="entry name" value="CobW-like_C"/>
</dbReference>
<reference evidence="9 10" key="1">
    <citation type="submission" date="2019-03" db="EMBL/GenBank/DDBJ databases">
        <title>Genomic Encyclopedia of Archaeal and Bacterial Type Strains, Phase II (KMG-II): from individual species to whole genera.</title>
        <authorList>
            <person name="Goeker M."/>
        </authorList>
    </citation>
    <scope>NUCLEOTIDE SEQUENCE [LARGE SCALE GENOMIC DNA]</scope>
    <source>
        <strain evidence="9 10">DSM 28353</strain>
    </source>
</reference>
<dbReference type="Pfam" id="PF02492">
    <property type="entry name" value="cobW"/>
    <property type="match status" value="1"/>
</dbReference>
<gene>
    <name evidence="9" type="ORF">CLV99_2114</name>
</gene>
<evidence type="ECO:0000256" key="3">
    <source>
        <dbReference type="ARBA" id="ARBA00023186"/>
    </source>
</evidence>
<dbReference type="GO" id="GO:0000166">
    <property type="term" value="F:nucleotide binding"/>
    <property type="evidence" value="ECO:0007669"/>
    <property type="project" value="UniProtKB-KW"/>
</dbReference>
<dbReference type="GO" id="GO:0005737">
    <property type="term" value="C:cytoplasm"/>
    <property type="evidence" value="ECO:0007669"/>
    <property type="project" value="TreeGrafter"/>
</dbReference>